<dbReference type="PANTHER" id="PTHR12428">
    <property type="entry name" value="OXA1"/>
    <property type="match status" value="1"/>
</dbReference>
<accession>A0A1F7W9L0</accession>
<keyword evidence="6 10" id="KW-1133">Transmembrane helix</keyword>
<evidence type="ECO:0000256" key="5">
    <source>
        <dbReference type="ARBA" id="ARBA00022927"/>
    </source>
</evidence>
<evidence type="ECO:0000256" key="9">
    <source>
        <dbReference type="RuleBase" id="RU003945"/>
    </source>
</evidence>
<gene>
    <name evidence="12" type="ORF">A2304_04610</name>
</gene>
<dbReference type="NCBIfam" id="TIGR03592">
    <property type="entry name" value="yidC_oxa1_cterm"/>
    <property type="match status" value="1"/>
</dbReference>
<dbReference type="GO" id="GO:0015031">
    <property type="term" value="P:protein transport"/>
    <property type="evidence" value="ECO:0007669"/>
    <property type="project" value="UniProtKB-KW"/>
</dbReference>
<comment type="similarity">
    <text evidence="9">Belongs to the OXA1/ALB3/YidC family.</text>
</comment>
<dbReference type="GO" id="GO:0051205">
    <property type="term" value="P:protein insertion into membrane"/>
    <property type="evidence" value="ECO:0007669"/>
    <property type="project" value="TreeGrafter"/>
</dbReference>
<feature type="transmembrane region" description="Helical" evidence="10">
    <location>
        <begin position="12"/>
        <end position="39"/>
    </location>
</feature>
<keyword evidence="2" id="KW-0813">Transport</keyword>
<evidence type="ECO:0000256" key="1">
    <source>
        <dbReference type="ARBA" id="ARBA00004651"/>
    </source>
</evidence>
<dbReference type="AlphaFoldDB" id="A0A1F7W9L0"/>
<evidence type="ECO:0000256" key="2">
    <source>
        <dbReference type="ARBA" id="ARBA00022448"/>
    </source>
</evidence>
<evidence type="ECO:0000259" key="11">
    <source>
        <dbReference type="Pfam" id="PF02096"/>
    </source>
</evidence>
<dbReference type="InterPro" id="IPR001708">
    <property type="entry name" value="YidC/ALB3/OXA1/COX18"/>
</dbReference>
<keyword evidence="8" id="KW-0143">Chaperone</keyword>
<dbReference type="GO" id="GO:0005886">
    <property type="term" value="C:plasma membrane"/>
    <property type="evidence" value="ECO:0007669"/>
    <property type="project" value="UniProtKB-SubCell"/>
</dbReference>
<organism evidence="12 13">
    <name type="scientific">Candidatus Uhrbacteria bacterium RIFOXYB2_FULL_57_15</name>
    <dbReference type="NCBI Taxonomy" id="1802422"/>
    <lineage>
        <taxon>Bacteria</taxon>
        <taxon>Candidatus Uhriibacteriota</taxon>
    </lineage>
</organism>
<feature type="domain" description="Membrane insertase YidC/Oxa/ALB C-terminal" evidence="11">
    <location>
        <begin position="29"/>
        <end position="233"/>
    </location>
</feature>
<keyword evidence="7 10" id="KW-0472">Membrane</keyword>
<dbReference type="GO" id="GO:0032977">
    <property type="term" value="F:membrane insertase activity"/>
    <property type="evidence" value="ECO:0007669"/>
    <property type="project" value="InterPro"/>
</dbReference>
<sequence>MNVFHEALYRPLFNLLIWLYDVIPGADIGFAIIALTVLVKLALWPLTNASLKSQKALQDLQPKLDALKEEHKDDKEKLAKSMMELYSSEKVNPLSSCLPILVQIPILIALYRVLSDGLHVESLSALYSFVANPGAINEMFLGIVNLGERSVPLAVLAGLFQFWQTRMLLARRPPKQVRGKPGAKDEEMLASMNQSMMYFMPVMTVVIGASLPGGLTLYWVAINVVSIVQQYMVFGKKAKS</sequence>
<dbReference type="Pfam" id="PF02096">
    <property type="entry name" value="60KD_IMP"/>
    <property type="match status" value="1"/>
</dbReference>
<evidence type="ECO:0000256" key="4">
    <source>
        <dbReference type="ARBA" id="ARBA00022692"/>
    </source>
</evidence>
<evidence type="ECO:0000256" key="7">
    <source>
        <dbReference type="ARBA" id="ARBA00023136"/>
    </source>
</evidence>
<keyword evidence="4 9" id="KW-0812">Transmembrane</keyword>
<proteinExistence type="inferred from homology"/>
<evidence type="ECO:0000256" key="10">
    <source>
        <dbReference type="SAM" id="Phobius"/>
    </source>
</evidence>
<dbReference type="CDD" id="cd20070">
    <property type="entry name" value="5TM_YidC_Alb3"/>
    <property type="match status" value="1"/>
</dbReference>
<keyword evidence="5" id="KW-0653">Protein transport</keyword>
<evidence type="ECO:0000256" key="6">
    <source>
        <dbReference type="ARBA" id="ARBA00022989"/>
    </source>
</evidence>
<protein>
    <recommendedName>
        <fullName evidence="11">Membrane insertase YidC/Oxa/ALB C-terminal domain-containing protein</fullName>
    </recommendedName>
</protein>
<reference evidence="12 13" key="1">
    <citation type="journal article" date="2016" name="Nat. Commun.">
        <title>Thousands of microbial genomes shed light on interconnected biogeochemical processes in an aquifer system.</title>
        <authorList>
            <person name="Anantharaman K."/>
            <person name="Brown C.T."/>
            <person name="Hug L.A."/>
            <person name="Sharon I."/>
            <person name="Castelle C.J."/>
            <person name="Probst A.J."/>
            <person name="Thomas B.C."/>
            <person name="Singh A."/>
            <person name="Wilkins M.J."/>
            <person name="Karaoz U."/>
            <person name="Brodie E.L."/>
            <person name="Williams K.H."/>
            <person name="Hubbard S.S."/>
            <person name="Banfield J.F."/>
        </authorList>
    </citation>
    <scope>NUCLEOTIDE SEQUENCE [LARGE SCALE GENOMIC DNA]</scope>
</reference>
<comment type="caution">
    <text evidence="12">The sequence shown here is derived from an EMBL/GenBank/DDBJ whole genome shotgun (WGS) entry which is preliminary data.</text>
</comment>
<dbReference type="InterPro" id="IPR028055">
    <property type="entry name" value="YidC/Oxa/ALB_C"/>
</dbReference>
<dbReference type="PANTHER" id="PTHR12428:SF65">
    <property type="entry name" value="CYTOCHROME C OXIDASE ASSEMBLY PROTEIN COX18, MITOCHONDRIAL"/>
    <property type="match status" value="1"/>
</dbReference>
<evidence type="ECO:0000313" key="12">
    <source>
        <dbReference type="EMBL" id="OGL99276.1"/>
    </source>
</evidence>
<evidence type="ECO:0000313" key="13">
    <source>
        <dbReference type="Proteomes" id="UP000176501"/>
    </source>
</evidence>
<evidence type="ECO:0000256" key="3">
    <source>
        <dbReference type="ARBA" id="ARBA00022475"/>
    </source>
</evidence>
<name>A0A1F7W9L0_9BACT</name>
<keyword evidence="3" id="KW-1003">Cell membrane</keyword>
<dbReference type="Proteomes" id="UP000176501">
    <property type="component" value="Unassembled WGS sequence"/>
</dbReference>
<comment type="subcellular location">
    <subcellularLocation>
        <location evidence="1">Cell membrane</location>
        <topology evidence="1">Multi-pass membrane protein</topology>
    </subcellularLocation>
    <subcellularLocation>
        <location evidence="9">Membrane</location>
        <topology evidence="9">Multi-pass membrane protein</topology>
    </subcellularLocation>
</comment>
<evidence type="ECO:0000256" key="8">
    <source>
        <dbReference type="ARBA" id="ARBA00023186"/>
    </source>
</evidence>
<dbReference type="EMBL" id="MGFE01000008">
    <property type="protein sequence ID" value="OGL99276.1"/>
    <property type="molecule type" value="Genomic_DNA"/>
</dbReference>
<dbReference type="InterPro" id="IPR047196">
    <property type="entry name" value="YidC_ALB_C"/>
</dbReference>